<keyword evidence="2" id="KW-0614">Plasmid</keyword>
<organism evidence="2">
    <name type="scientific">uncultured prokaryote</name>
    <dbReference type="NCBI Taxonomy" id="198431"/>
    <lineage>
        <taxon>unclassified sequences</taxon>
        <taxon>environmental samples</taxon>
    </lineage>
</organism>
<protein>
    <recommendedName>
        <fullName evidence="3">Plasmid stabilization system protein</fullName>
    </recommendedName>
</protein>
<geneLocation type="plasmid" evidence="2">
    <name>pRGFK1658</name>
</geneLocation>
<sequence>MTMHVIWEDKAISDRLGIFEGLYQHNPRAAEDTDEVFEDKVGLLETNPLLGVANPHSKGRVLKLKSIPFNIYYDEQGRTVRIMRILHQKRQYP</sequence>
<dbReference type="Gene3D" id="3.30.2310.20">
    <property type="entry name" value="RelE-like"/>
    <property type="match status" value="1"/>
</dbReference>
<reference evidence="2" key="2">
    <citation type="submission" date="2015-07" db="EMBL/GenBank/DDBJ databases">
        <title>Plasmids, circular viruses and viroids from rat gut.</title>
        <authorList>
            <person name="Jorgensen T.J."/>
            <person name="Hansen M.A."/>
            <person name="Xu Z."/>
            <person name="Tabak M.A."/>
            <person name="Sorensen S.J."/>
            <person name="Hansen L.H."/>
        </authorList>
    </citation>
    <scope>NUCLEOTIDE SEQUENCE</scope>
    <source>
        <plasmid evidence="2">pRGFK1658</plasmid>
    </source>
</reference>
<proteinExistence type="predicted"/>
<dbReference type="InterPro" id="IPR007712">
    <property type="entry name" value="RelE/ParE_toxin"/>
</dbReference>
<name>A0A0H5Q872_9ZZZZ</name>
<evidence type="ECO:0008006" key="3">
    <source>
        <dbReference type="Google" id="ProtNLM"/>
    </source>
</evidence>
<evidence type="ECO:0000256" key="1">
    <source>
        <dbReference type="ARBA" id="ARBA00022649"/>
    </source>
</evidence>
<dbReference type="InterPro" id="IPR035093">
    <property type="entry name" value="RelE/ParE_toxin_dom_sf"/>
</dbReference>
<dbReference type="AlphaFoldDB" id="A0A0H5Q872"/>
<evidence type="ECO:0000313" key="2">
    <source>
        <dbReference type="EMBL" id="CRY97600.1"/>
    </source>
</evidence>
<dbReference type="EMBL" id="LN854163">
    <property type="protein sequence ID" value="CRY97600.1"/>
    <property type="molecule type" value="Genomic_DNA"/>
</dbReference>
<dbReference type="Pfam" id="PF05016">
    <property type="entry name" value="ParE_toxin"/>
    <property type="match status" value="1"/>
</dbReference>
<accession>A0A0H5Q872</accession>
<reference evidence="2" key="1">
    <citation type="submission" date="2015-06" db="EMBL/GenBank/DDBJ databases">
        <authorList>
            <person name="Joergensen T."/>
        </authorList>
    </citation>
    <scope>NUCLEOTIDE SEQUENCE</scope>
    <source>
        <plasmid evidence="2">pRGFK1658</plasmid>
    </source>
</reference>
<keyword evidence="1" id="KW-1277">Toxin-antitoxin system</keyword>